<dbReference type="OrthoDB" id="3267267at2759"/>
<proteinExistence type="predicted"/>
<reference evidence="1 2" key="1">
    <citation type="journal article" date="2018" name="Sci. Rep.">
        <title>Genome sequence of the cauliflower mushroom Sparassis crispa (Hanabiratake) and its association with beneficial usage.</title>
        <authorList>
            <person name="Kiyama R."/>
            <person name="Furutani Y."/>
            <person name="Kawaguchi K."/>
            <person name="Nakanishi T."/>
        </authorList>
    </citation>
    <scope>NUCLEOTIDE SEQUENCE [LARGE SCALE GENOMIC DNA]</scope>
</reference>
<gene>
    <name evidence="1" type="ORF">SCP_0408610</name>
</gene>
<dbReference type="InParanoid" id="A0A401GJY2"/>
<dbReference type="EMBL" id="BFAD01000004">
    <property type="protein sequence ID" value="GBE82477.1"/>
    <property type="molecule type" value="Genomic_DNA"/>
</dbReference>
<dbReference type="GeneID" id="38779394"/>
<evidence type="ECO:0000313" key="2">
    <source>
        <dbReference type="Proteomes" id="UP000287166"/>
    </source>
</evidence>
<protein>
    <submittedName>
        <fullName evidence="1">Uncharacterized protein</fullName>
    </submittedName>
</protein>
<sequence>MASPSVPIGNVPDLVHQRAIVTSARDAETHLTALINAILQRRFHPLTPLRAEGWHELLSDSGLLTRYPFIVHSIRHSFDVGIKPIPFTNTPPNSRTLLEHNAAFQNIVRHELQQGRYLGPMSRATVESLIGPFQSSPLSLVPKPHKPGVFRLVQNFSFPRTPSAVYTSINYHIDSDNYPCTWGTFTAFSLLCWRVPPGSEGAVRDVSEAYRIIPLASSQWPGTVVRLSEGDEFALDTSAAFGVTSNAGVYGSVADAGADIMRSKGIGPLSKWVDDHIFIRLLRSHLADYNHRREEWRTRIEAHGGRHHTGGRFWFGGDLLPDGRTDEFDEDMAWPLRDLSQRSPRSDHDARFTYNLDDIDSISSHLGIPWKQEKDIPFSSCFPFTGFSWDLETRTVAIPPAKAAKYRTAIEDWSRSRTHSLLDVQKLYGKLLHASLVATVGRAYLTNLEAMLGLFSNCPFKLLHPPSGTTADLEWWTRALSQPTLSRPIPGPCELADVHAYSDASSGIGIGVVIGERWRAWHLLPDWKRDLRDIGWAEAVGFELLVRLLLTVPSFPRHLKVYGDNKGVVEGWWNGRSRNRQVNLVFQHLHSLLGNAGSSIHTRYIPSQSNPADAPSRGIYPKSLPLLPAIEIPPELHPFLVNFDAPPTSAERHLLQQGRRIAPLTKVYIDRPAAECASLNFERDRQSDELLWHGSYWDD</sequence>
<dbReference type="InterPro" id="IPR052055">
    <property type="entry name" value="Hepadnavirus_pol/RT"/>
</dbReference>
<dbReference type="PANTHER" id="PTHR33050">
    <property type="entry name" value="REVERSE TRANSCRIPTASE DOMAIN-CONTAINING PROTEIN"/>
    <property type="match status" value="1"/>
</dbReference>
<dbReference type="AlphaFoldDB" id="A0A401GJY2"/>
<organism evidence="1 2">
    <name type="scientific">Sparassis crispa</name>
    <dbReference type="NCBI Taxonomy" id="139825"/>
    <lineage>
        <taxon>Eukaryota</taxon>
        <taxon>Fungi</taxon>
        <taxon>Dikarya</taxon>
        <taxon>Basidiomycota</taxon>
        <taxon>Agaricomycotina</taxon>
        <taxon>Agaricomycetes</taxon>
        <taxon>Polyporales</taxon>
        <taxon>Sparassidaceae</taxon>
        <taxon>Sparassis</taxon>
    </lineage>
</organism>
<dbReference type="PANTHER" id="PTHR33050:SF7">
    <property type="entry name" value="RIBONUCLEASE H"/>
    <property type="match status" value="1"/>
</dbReference>
<evidence type="ECO:0000313" key="1">
    <source>
        <dbReference type="EMBL" id="GBE82477.1"/>
    </source>
</evidence>
<dbReference type="RefSeq" id="XP_027613390.1">
    <property type="nucleotide sequence ID" value="XM_027757589.1"/>
</dbReference>
<name>A0A401GJY2_9APHY</name>
<keyword evidence="2" id="KW-1185">Reference proteome</keyword>
<comment type="caution">
    <text evidence="1">The sequence shown here is derived from an EMBL/GenBank/DDBJ whole genome shotgun (WGS) entry which is preliminary data.</text>
</comment>
<accession>A0A401GJY2</accession>
<dbReference type="Proteomes" id="UP000287166">
    <property type="component" value="Unassembled WGS sequence"/>
</dbReference>
<dbReference type="STRING" id="139825.A0A401GJY2"/>